<dbReference type="AlphaFoldDB" id="N6UHE5"/>
<name>N6UHE5_9HYPH</name>
<evidence type="ECO:0000313" key="2">
    <source>
        <dbReference type="EMBL" id="ENN91924.1"/>
    </source>
</evidence>
<comment type="caution">
    <text evidence="2">The sequence shown here is derived from an EMBL/GenBank/DDBJ whole genome shotgun (WGS) entry which is preliminary data.</text>
</comment>
<proteinExistence type="predicted"/>
<protein>
    <recommendedName>
        <fullName evidence="4">Right handed beta helix domain-containing protein</fullName>
    </recommendedName>
</protein>
<dbReference type="EMBL" id="AGWB01000016">
    <property type="protein sequence ID" value="ENN91924.1"/>
    <property type="molecule type" value="Genomic_DNA"/>
</dbReference>
<dbReference type="STRING" id="1094492.m02_10310"/>
<feature type="non-terminal residue" evidence="2">
    <location>
        <position position="227"/>
    </location>
</feature>
<sequence length="227" mass="23082">MVMGCVFKHHVYLCVVSTAMLAGLSLITSHTKAYAKQNCTIVSDNNKPIVCSGGKGGTLTTSGDDSEIKINMSGHSGKEAVKIMSGADIMIMKKLKVTGMVKGSGPVIKVLSGGKLMLKGGVEVDGVTGKVIEVDGGMIVLGDGVKKVEGSGSGEVMLVNNGGTLMMMGNSAITIKGDGSGKGVQMGSMETLVMMRNVTFEGVTEGININGGKGTGLSVMGMELGGT</sequence>
<keyword evidence="1" id="KW-0732">Signal</keyword>
<feature type="chain" id="PRO_5004125800" description="Right handed beta helix domain-containing protein" evidence="1">
    <location>
        <begin position="36"/>
        <end position="227"/>
    </location>
</feature>
<dbReference type="Proteomes" id="UP000014026">
    <property type="component" value="Unassembled WGS sequence"/>
</dbReference>
<reference evidence="2 3" key="1">
    <citation type="journal article" date="2013" name="PLoS Genet.">
        <title>A gene transfer agent and a dynamic repertoire of secretion systems hold the keys to the explosive radiation of the emerging pathogen Bartonella.</title>
        <authorList>
            <person name="Guy L."/>
            <person name="Nystedt B."/>
            <person name="Toft C."/>
            <person name="Zaremba-Niedzwiedzka K."/>
            <person name="Berglund E.C."/>
            <person name="Granberg F."/>
            <person name="Naslund K."/>
            <person name="Eriksson A.S."/>
            <person name="Andersson S.G."/>
        </authorList>
    </citation>
    <scope>NUCLEOTIDE SEQUENCE [LARGE SCALE GENOMIC DNA]</scope>
    <source>
        <strain evidence="3">m02</strain>
    </source>
</reference>
<evidence type="ECO:0000256" key="1">
    <source>
        <dbReference type="SAM" id="SignalP"/>
    </source>
</evidence>
<feature type="signal peptide" evidence="1">
    <location>
        <begin position="1"/>
        <end position="35"/>
    </location>
</feature>
<evidence type="ECO:0008006" key="4">
    <source>
        <dbReference type="Google" id="ProtNLM"/>
    </source>
</evidence>
<gene>
    <name evidence="2" type="ORF">m02_10310</name>
</gene>
<evidence type="ECO:0000313" key="3">
    <source>
        <dbReference type="Proteomes" id="UP000014026"/>
    </source>
</evidence>
<accession>N6UHE5</accession>
<dbReference type="HOGENOM" id="CLU_048391_0_0_5"/>
<organism evidence="2 3">
    <name type="scientific">Bartonella bovis m02</name>
    <dbReference type="NCBI Taxonomy" id="1094492"/>
    <lineage>
        <taxon>Bacteria</taxon>
        <taxon>Pseudomonadati</taxon>
        <taxon>Pseudomonadota</taxon>
        <taxon>Alphaproteobacteria</taxon>
        <taxon>Hyphomicrobiales</taxon>
        <taxon>Bartonellaceae</taxon>
        <taxon>Bartonella</taxon>
    </lineage>
</organism>